<dbReference type="EMBL" id="MU858280">
    <property type="protein sequence ID" value="KAK4207678.1"/>
    <property type="molecule type" value="Genomic_DNA"/>
</dbReference>
<proteinExistence type="predicted"/>
<reference evidence="2" key="2">
    <citation type="submission" date="2023-05" db="EMBL/GenBank/DDBJ databases">
        <authorList>
            <consortium name="Lawrence Berkeley National Laboratory"/>
            <person name="Steindorff A."/>
            <person name="Hensen N."/>
            <person name="Bonometti L."/>
            <person name="Westerberg I."/>
            <person name="Brannstrom I.O."/>
            <person name="Guillou S."/>
            <person name="Cros-Aarteil S."/>
            <person name="Calhoun S."/>
            <person name="Haridas S."/>
            <person name="Kuo A."/>
            <person name="Mondo S."/>
            <person name="Pangilinan J."/>
            <person name="Riley R."/>
            <person name="Labutti K."/>
            <person name="Andreopoulos B."/>
            <person name="Lipzen A."/>
            <person name="Chen C."/>
            <person name="Yanf M."/>
            <person name="Daum C."/>
            <person name="Ng V."/>
            <person name="Clum A."/>
            <person name="Ohm R."/>
            <person name="Martin F."/>
            <person name="Silar P."/>
            <person name="Natvig D."/>
            <person name="Lalanne C."/>
            <person name="Gautier V."/>
            <person name="Ament-Velasquez S.L."/>
            <person name="Kruys A."/>
            <person name="Hutchinson M.I."/>
            <person name="Powell A.J."/>
            <person name="Barry K."/>
            <person name="Miller A.N."/>
            <person name="Grigoriev I.V."/>
            <person name="Debuchy R."/>
            <person name="Gladieux P."/>
            <person name="Thoren M.H."/>
            <person name="Johannesson H."/>
        </authorList>
    </citation>
    <scope>NUCLEOTIDE SEQUENCE</scope>
    <source>
        <strain evidence="2">PSN293</strain>
    </source>
</reference>
<feature type="transmembrane region" description="Helical" evidence="1">
    <location>
        <begin position="258"/>
        <end position="277"/>
    </location>
</feature>
<dbReference type="Proteomes" id="UP001301769">
    <property type="component" value="Unassembled WGS sequence"/>
</dbReference>
<evidence type="ECO:0000256" key="1">
    <source>
        <dbReference type="SAM" id="Phobius"/>
    </source>
</evidence>
<dbReference type="AlphaFoldDB" id="A0AAN6XVH2"/>
<evidence type="ECO:0000313" key="2">
    <source>
        <dbReference type="EMBL" id="KAK4207678.1"/>
    </source>
</evidence>
<keyword evidence="1" id="KW-0472">Membrane</keyword>
<sequence length="338" mass="36838">MSMPVLKKDVPIPIQPSTPDVALDAAGIVALADLATVQERTVLTGTAVYLDALVLCPGIHMQQSAPELNLGEYPACAALTTGYVFRIENSAMVYYLQQIGRTGQLTTLNVLPGKTSGFWSALFSHQNATPVSALAYGLIIPLTLTVLVLLGLSEDWWGIVVIMLLVISRLCNIVVIRRRSLPGWAGAPEPGVQGDLLVLLSRDRWIRIKGLVDDIKLVTSGQWLRDQTRVESWVTALATVLVYLDAALASNLTQFGKILLLALLIGSVGLLAIANSATKELLMHGKVVKLVGERKKYDRRLTLAEELIAETKRDDWAIRLGMIVKKGPLTHDDMRATM</sequence>
<reference evidence="2" key="1">
    <citation type="journal article" date="2023" name="Mol. Phylogenet. Evol.">
        <title>Genome-scale phylogeny and comparative genomics of the fungal order Sordariales.</title>
        <authorList>
            <person name="Hensen N."/>
            <person name="Bonometti L."/>
            <person name="Westerberg I."/>
            <person name="Brannstrom I.O."/>
            <person name="Guillou S."/>
            <person name="Cros-Aarteil S."/>
            <person name="Calhoun S."/>
            <person name="Haridas S."/>
            <person name="Kuo A."/>
            <person name="Mondo S."/>
            <person name="Pangilinan J."/>
            <person name="Riley R."/>
            <person name="LaButti K."/>
            <person name="Andreopoulos B."/>
            <person name="Lipzen A."/>
            <person name="Chen C."/>
            <person name="Yan M."/>
            <person name="Daum C."/>
            <person name="Ng V."/>
            <person name="Clum A."/>
            <person name="Steindorff A."/>
            <person name="Ohm R.A."/>
            <person name="Martin F."/>
            <person name="Silar P."/>
            <person name="Natvig D.O."/>
            <person name="Lalanne C."/>
            <person name="Gautier V."/>
            <person name="Ament-Velasquez S.L."/>
            <person name="Kruys A."/>
            <person name="Hutchinson M.I."/>
            <person name="Powell A.J."/>
            <person name="Barry K."/>
            <person name="Miller A.N."/>
            <person name="Grigoriev I.V."/>
            <person name="Debuchy R."/>
            <person name="Gladieux P."/>
            <person name="Hiltunen Thoren M."/>
            <person name="Johannesson H."/>
        </authorList>
    </citation>
    <scope>NUCLEOTIDE SEQUENCE</scope>
    <source>
        <strain evidence="2">PSN293</strain>
    </source>
</reference>
<gene>
    <name evidence="2" type="ORF">QBC37DRAFT_433117</name>
</gene>
<organism evidence="2 3">
    <name type="scientific">Rhypophila decipiens</name>
    <dbReference type="NCBI Taxonomy" id="261697"/>
    <lineage>
        <taxon>Eukaryota</taxon>
        <taxon>Fungi</taxon>
        <taxon>Dikarya</taxon>
        <taxon>Ascomycota</taxon>
        <taxon>Pezizomycotina</taxon>
        <taxon>Sordariomycetes</taxon>
        <taxon>Sordariomycetidae</taxon>
        <taxon>Sordariales</taxon>
        <taxon>Naviculisporaceae</taxon>
        <taxon>Rhypophila</taxon>
    </lineage>
</organism>
<keyword evidence="1" id="KW-1133">Transmembrane helix</keyword>
<evidence type="ECO:0000313" key="3">
    <source>
        <dbReference type="Proteomes" id="UP001301769"/>
    </source>
</evidence>
<accession>A0AAN6XVH2</accession>
<feature type="transmembrane region" description="Helical" evidence="1">
    <location>
        <begin position="156"/>
        <end position="176"/>
    </location>
</feature>
<name>A0AAN6XVH2_9PEZI</name>
<protein>
    <submittedName>
        <fullName evidence="2">Uncharacterized protein</fullName>
    </submittedName>
</protein>
<feature type="transmembrane region" description="Helical" evidence="1">
    <location>
        <begin position="133"/>
        <end position="150"/>
    </location>
</feature>
<feature type="transmembrane region" description="Helical" evidence="1">
    <location>
        <begin position="233"/>
        <end position="252"/>
    </location>
</feature>
<comment type="caution">
    <text evidence="2">The sequence shown here is derived from an EMBL/GenBank/DDBJ whole genome shotgun (WGS) entry which is preliminary data.</text>
</comment>
<keyword evidence="1" id="KW-0812">Transmembrane</keyword>
<keyword evidence="3" id="KW-1185">Reference proteome</keyword>